<dbReference type="InterPro" id="IPR000014">
    <property type="entry name" value="PAS"/>
</dbReference>
<sequence length="326" mass="36010">MTRKVPVRCSVAEPVVTISALLQCMEAIADSADAGRSERREQLLAWMATEVETETVLDLFGDPAVQEVALPCRPEAARTTRQLIAMVLSDQWHLADHVTEHAVLMGSELAANVVQHTGARVFGLRLRRRTGWIRVEVRDPSRGLPCLMPSPGLNIQGRGLLVVNQLSDRWGADLLPRGKTTWFEMRSAPTNSRTPTTPGLGAEAVRASTSLLSRVGAAEWNLQTGETSWSTELYRIFGRVAHEGPLPLDELHSGLHPEDQQATQAYIAKCLTHTRLIDCEFRVIRDDSGVRTLHMMAEPVMDTDGVVQSVWAVVRDVTELRRPTSG</sequence>
<comment type="caution">
    <text evidence="3">The sequence shown here is derived from an EMBL/GenBank/DDBJ whole genome shotgun (WGS) entry which is preliminary data.</text>
</comment>
<dbReference type="Proteomes" id="UP000010931">
    <property type="component" value="Unassembled WGS sequence"/>
</dbReference>
<dbReference type="CDD" id="cd16936">
    <property type="entry name" value="HATPase_RsbW-like"/>
    <property type="match status" value="1"/>
</dbReference>
<evidence type="ECO:0000259" key="2">
    <source>
        <dbReference type="PROSITE" id="PS50113"/>
    </source>
</evidence>
<gene>
    <name evidence="3" type="ORF">STRTUCAR8_00067</name>
</gene>
<dbReference type="Pfam" id="PF08447">
    <property type="entry name" value="PAS_3"/>
    <property type="match status" value="1"/>
</dbReference>
<keyword evidence="4" id="KW-1185">Reference proteome</keyword>
<proteinExistence type="predicted"/>
<dbReference type="InterPro" id="IPR050267">
    <property type="entry name" value="Anti-sigma-factor_SerPK"/>
</dbReference>
<feature type="domain" description="PAC" evidence="2">
    <location>
        <begin position="277"/>
        <end position="326"/>
    </location>
</feature>
<evidence type="ECO:0000313" key="3">
    <source>
        <dbReference type="EMBL" id="ELP69697.1"/>
    </source>
</evidence>
<dbReference type="Gene3D" id="2.10.70.100">
    <property type="match status" value="1"/>
</dbReference>
<keyword evidence="1" id="KW-0418">Kinase</keyword>
<dbReference type="PROSITE" id="PS50113">
    <property type="entry name" value="PAC"/>
    <property type="match status" value="1"/>
</dbReference>
<keyword evidence="1" id="KW-0723">Serine/threonine-protein kinase</keyword>
<dbReference type="PANTHER" id="PTHR35526:SF3">
    <property type="entry name" value="ANTI-SIGMA-F FACTOR RSBW"/>
    <property type="match status" value="1"/>
</dbReference>
<dbReference type="NCBIfam" id="TIGR00229">
    <property type="entry name" value="sensory_box"/>
    <property type="match status" value="1"/>
</dbReference>
<dbReference type="SMART" id="SM00086">
    <property type="entry name" value="PAC"/>
    <property type="match status" value="1"/>
</dbReference>
<dbReference type="CDD" id="cd00130">
    <property type="entry name" value="PAS"/>
    <property type="match status" value="1"/>
</dbReference>
<dbReference type="PATRIC" id="fig|698760.3.peg.1634"/>
<protein>
    <submittedName>
        <fullName evidence="3">PAS domain protein</fullName>
    </submittedName>
</protein>
<evidence type="ECO:0000313" key="4">
    <source>
        <dbReference type="Proteomes" id="UP000010931"/>
    </source>
</evidence>
<evidence type="ECO:0000256" key="1">
    <source>
        <dbReference type="ARBA" id="ARBA00022527"/>
    </source>
</evidence>
<dbReference type="InterPro" id="IPR013655">
    <property type="entry name" value="PAS_fold_3"/>
</dbReference>
<dbReference type="AlphaFoldDB" id="L7FEG9"/>
<dbReference type="Gene3D" id="3.30.450.20">
    <property type="entry name" value="PAS domain"/>
    <property type="match status" value="1"/>
</dbReference>
<dbReference type="SUPFAM" id="SSF55785">
    <property type="entry name" value="PYP-like sensor domain (PAS domain)"/>
    <property type="match status" value="1"/>
</dbReference>
<dbReference type="SUPFAM" id="SSF55874">
    <property type="entry name" value="ATPase domain of HSP90 chaperone/DNA topoisomerase II/histidine kinase"/>
    <property type="match status" value="1"/>
</dbReference>
<dbReference type="InterPro" id="IPR003594">
    <property type="entry name" value="HATPase_dom"/>
</dbReference>
<keyword evidence="1" id="KW-0808">Transferase</keyword>
<dbReference type="InterPro" id="IPR035965">
    <property type="entry name" value="PAS-like_dom_sf"/>
</dbReference>
<dbReference type="InterPro" id="IPR000700">
    <property type="entry name" value="PAS-assoc_C"/>
</dbReference>
<dbReference type="STRING" id="85558.T45_08951"/>
<organism evidence="3 4">
    <name type="scientific">Streptomyces turgidiscabies (strain Car8)</name>
    <dbReference type="NCBI Taxonomy" id="698760"/>
    <lineage>
        <taxon>Bacteria</taxon>
        <taxon>Bacillati</taxon>
        <taxon>Actinomycetota</taxon>
        <taxon>Actinomycetes</taxon>
        <taxon>Kitasatosporales</taxon>
        <taxon>Streptomycetaceae</taxon>
        <taxon>Streptomyces</taxon>
    </lineage>
</organism>
<accession>L7FEG9</accession>
<dbReference type="Pfam" id="PF13581">
    <property type="entry name" value="HATPase_c_2"/>
    <property type="match status" value="1"/>
</dbReference>
<dbReference type="EMBL" id="AEJB01000127">
    <property type="protein sequence ID" value="ELP69697.1"/>
    <property type="molecule type" value="Genomic_DNA"/>
</dbReference>
<dbReference type="PANTHER" id="PTHR35526">
    <property type="entry name" value="ANTI-SIGMA-F FACTOR RSBW-RELATED"/>
    <property type="match status" value="1"/>
</dbReference>
<dbReference type="InterPro" id="IPR001610">
    <property type="entry name" value="PAC"/>
</dbReference>
<name>L7FEG9_STRT8</name>
<dbReference type="Gene3D" id="3.30.565.10">
    <property type="entry name" value="Histidine kinase-like ATPase, C-terminal domain"/>
    <property type="match status" value="1"/>
</dbReference>
<dbReference type="GO" id="GO:0004674">
    <property type="term" value="F:protein serine/threonine kinase activity"/>
    <property type="evidence" value="ECO:0007669"/>
    <property type="project" value="UniProtKB-KW"/>
</dbReference>
<reference evidence="3 4" key="1">
    <citation type="journal article" date="2011" name="Plasmid">
        <title>Streptomyces turgidiscabies Car8 contains a modular pathogenicity island that shares virulence genes with other actinobacterial plant pathogens.</title>
        <authorList>
            <person name="Huguet-Tapia J.C."/>
            <person name="Badger J.H."/>
            <person name="Loria R."/>
            <person name="Pettis G.S."/>
        </authorList>
    </citation>
    <scope>NUCLEOTIDE SEQUENCE [LARGE SCALE GENOMIC DNA]</scope>
    <source>
        <strain evidence="3 4">Car8</strain>
    </source>
</reference>
<dbReference type="InterPro" id="IPR036890">
    <property type="entry name" value="HATPase_C_sf"/>
</dbReference>